<organism evidence="2">
    <name type="scientific">bacterium 19CA03SA04</name>
    <dbReference type="NCBI Taxonomy" id="2920698"/>
    <lineage>
        <taxon>Bacteria</taxon>
    </lineage>
</organism>
<dbReference type="SUPFAM" id="SSF51735">
    <property type="entry name" value="NAD(P)-binding Rossmann-fold domains"/>
    <property type="match status" value="1"/>
</dbReference>
<protein>
    <submittedName>
        <fullName evidence="2">NAD(P)H-binding protein</fullName>
    </submittedName>
</protein>
<dbReference type="InterPro" id="IPR036291">
    <property type="entry name" value="NAD(P)-bd_dom_sf"/>
</dbReference>
<dbReference type="AlphaFoldDB" id="A0AAU6SX85"/>
<dbReference type="Gene3D" id="3.40.50.720">
    <property type="entry name" value="NAD(P)-binding Rossmann-like Domain"/>
    <property type="match status" value="1"/>
</dbReference>
<gene>
    <name evidence="2" type="ORF">MRM62_12215</name>
</gene>
<evidence type="ECO:0000313" key="2">
    <source>
        <dbReference type="EMBL" id="XAG24527.1"/>
    </source>
</evidence>
<accession>A0AAU6SX85</accession>
<dbReference type="Gene3D" id="3.90.25.10">
    <property type="entry name" value="UDP-galactose 4-epimerase, domain 1"/>
    <property type="match status" value="1"/>
</dbReference>
<feature type="domain" description="NAD(P)-binding" evidence="1">
    <location>
        <begin position="6"/>
        <end position="148"/>
    </location>
</feature>
<reference evidence="2" key="1">
    <citation type="submission" date="2022-03" db="EMBL/GenBank/DDBJ databases">
        <title>Sea Food Isolates.</title>
        <authorList>
            <person name="Li c."/>
        </authorList>
    </citation>
    <scope>NUCLEOTIDE SEQUENCE</scope>
    <source>
        <strain evidence="2">19CA03SA04</strain>
    </source>
</reference>
<sequence>MILVTGVTGQLGFATINELNKHVPSNGIAGLARSHNDKTNDLSDRGIDIRFGSYNDYDSLVSAFQGIDKLLFISSGEAFTDFTLHENVIKAAQAAKVKQVIYTSTQRSTAIDENRLSEDLHGWTEYALKKSGLNYVILRNAPYMESIPQILGQDVLESGYHAPVGEGKISFATRSDMALATANVLCSEGHDFKTYDLGGIESVSFGAIIDELSKVTGKDIPFSSPDTDDYIKSLADASFPDVAVQALVGFASQVKSGYFDKPSNDLAGLLDRNPVSVSEFLKQTFAA</sequence>
<dbReference type="PANTHER" id="PTHR47129">
    <property type="entry name" value="QUINONE OXIDOREDUCTASE 2"/>
    <property type="match status" value="1"/>
</dbReference>
<dbReference type="Pfam" id="PF13460">
    <property type="entry name" value="NAD_binding_10"/>
    <property type="match status" value="1"/>
</dbReference>
<evidence type="ECO:0000259" key="1">
    <source>
        <dbReference type="Pfam" id="PF13460"/>
    </source>
</evidence>
<dbReference type="InterPro" id="IPR052718">
    <property type="entry name" value="NmrA-type_oxidoreductase"/>
</dbReference>
<proteinExistence type="predicted"/>
<dbReference type="PANTHER" id="PTHR47129:SF1">
    <property type="entry name" value="NMRA-LIKE DOMAIN-CONTAINING PROTEIN"/>
    <property type="match status" value="1"/>
</dbReference>
<name>A0AAU6SX85_UNCXX</name>
<dbReference type="InterPro" id="IPR016040">
    <property type="entry name" value="NAD(P)-bd_dom"/>
</dbReference>
<dbReference type="EMBL" id="CP095340">
    <property type="protein sequence ID" value="XAG24527.1"/>
    <property type="molecule type" value="Genomic_DNA"/>
</dbReference>